<evidence type="ECO:0000313" key="3">
    <source>
        <dbReference type="Proteomes" id="UP000261340"/>
    </source>
</evidence>
<reference evidence="2" key="2">
    <citation type="submission" date="2025-09" db="UniProtKB">
        <authorList>
            <consortium name="Ensembl"/>
        </authorList>
    </citation>
    <scope>IDENTIFICATION</scope>
</reference>
<evidence type="ECO:0000313" key="2">
    <source>
        <dbReference type="Ensembl" id="ENSACIP00000011119.1"/>
    </source>
</evidence>
<dbReference type="Proteomes" id="UP000261340">
    <property type="component" value="Unplaced"/>
</dbReference>
<accession>A0A3Q0RFS0</accession>
<feature type="region of interest" description="Disordered" evidence="1">
    <location>
        <begin position="84"/>
        <end position="151"/>
    </location>
</feature>
<dbReference type="STRING" id="61819.ENSACIP00000011119"/>
<organism evidence="2 3">
    <name type="scientific">Amphilophus citrinellus</name>
    <name type="common">Midas cichlid</name>
    <name type="synonym">Cichlasoma citrinellum</name>
    <dbReference type="NCBI Taxonomy" id="61819"/>
    <lineage>
        <taxon>Eukaryota</taxon>
        <taxon>Metazoa</taxon>
        <taxon>Chordata</taxon>
        <taxon>Craniata</taxon>
        <taxon>Vertebrata</taxon>
        <taxon>Euteleostomi</taxon>
        <taxon>Actinopterygii</taxon>
        <taxon>Neopterygii</taxon>
        <taxon>Teleostei</taxon>
        <taxon>Neoteleostei</taxon>
        <taxon>Acanthomorphata</taxon>
        <taxon>Ovalentaria</taxon>
        <taxon>Cichlomorphae</taxon>
        <taxon>Cichliformes</taxon>
        <taxon>Cichlidae</taxon>
        <taxon>New World cichlids</taxon>
        <taxon>Cichlasomatinae</taxon>
        <taxon>Heroini</taxon>
        <taxon>Amphilophus</taxon>
    </lineage>
</organism>
<evidence type="ECO:0008006" key="4">
    <source>
        <dbReference type="Google" id="ProtNLM"/>
    </source>
</evidence>
<dbReference type="InterPro" id="IPR029071">
    <property type="entry name" value="Ubiquitin-like_domsf"/>
</dbReference>
<feature type="compositionally biased region" description="Basic and acidic residues" evidence="1">
    <location>
        <begin position="138"/>
        <end position="151"/>
    </location>
</feature>
<evidence type="ECO:0000256" key="1">
    <source>
        <dbReference type="SAM" id="MobiDB-lite"/>
    </source>
</evidence>
<keyword evidence="3" id="KW-1185">Reference proteome</keyword>
<dbReference type="GO" id="GO:0005737">
    <property type="term" value="C:cytoplasm"/>
    <property type="evidence" value="ECO:0007669"/>
    <property type="project" value="TreeGrafter"/>
</dbReference>
<dbReference type="Ensembl" id="ENSACIT00000011439.1">
    <property type="protein sequence ID" value="ENSACIP00000011119.1"/>
    <property type="gene ID" value="ENSACIG00000008695.1"/>
</dbReference>
<dbReference type="PANTHER" id="PTHR46467:SF1">
    <property type="entry name" value="TETHER CONTAINING UBX DOMAIN FOR GLUT4"/>
    <property type="match status" value="1"/>
</dbReference>
<dbReference type="GO" id="GO:0005634">
    <property type="term" value="C:nucleus"/>
    <property type="evidence" value="ECO:0007669"/>
    <property type="project" value="TreeGrafter"/>
</dbReference>
<name>A0A3Q0RFS0_AMPCI</name>
<dbReference type="GO" id="GO:0006886">
    <property type="term" value="P:intracellular protein transport"/>
    <property type="evidence" value="ECO:0007669"/>
    <property type="project" value="TreeGrafter"/>
</dbReference>
<dbReference type="PANTHER" id="PTHR46467">
    <property type="entry name" value="TETHER CONTAINING UBX DOMAIN FOR GLUT4"/>
    <property type="match status" value="1"/>
</dbReference>
<dbReference type="AlphaFoldDB" id="A0A3Q0RFS0"/>
<dbReference type="SUPFAM" id="SSF54236">
    <property type="entry name" value="Ubiquitin-like"/>
    <property type="match status" value="1"/>
</dbReference>
<reference evidence="2" key="1">
    <citation type="submission" date="2025-08" db="UniProtKB">
        <authorList>
            <consortium name="Ensembl"/>
        </authorList>
    </citation>
    <scope>IDENTIFICATION</scope>
</reference>
<dbReference type="GO" id="GO:0042593">
    <property type="term" value="P:glucose homeostasis"/>
    <property type="evidence" value="ECO:0007669"/>
    <property type="project" value="TreeGrafter"/>
</dbReference>
<sequence>MTKSLREAQIKEKMDRYPKVVLRVQFPDRYVLQGYFRPLETGATVFPLFIAPPKTILDDPSATLFQVRLLILSFDCMLQTSTTSSSSVGFEEPLPPLEPTVEASRSTQDEEDPSTHTQAAKPARSDPGKVPKWLKLPGQDRKGSTHTHKEK</sequence>
<dbReference type="GO" id="GO:0012506">
    <property type="term" value="C:vesicle membrane"/>
    <property type="evidence" value="ECO:0007669"/>
    <property type="project" value="TreeGrafter"/>
</dbReference>
<proteinExistence type="predicted"/>
<protein>
    <recommendedName>
        <fullName evidence="4">UBX domain-containing protein</fullName>
    </recommendedName>
</protein>
<dbReference type="OMA" id="ILSFDCM"/>